<sequence length="251" mass="28962">MPYQISIIIPVLNEVEIIGNLLSYLSNNSTATNSTEIIVVDGGSTDGTLDLVRTFSVIENTKKADSITKPEFKHQPNIFLINSPKGRAKQMNLGAQAATGNVLYFLHADSFPPKDFDQLIINEVNRGNNAGCFRMQFDSNHWWLRLAGWLTQFSWRASRGGDQSQFISKELFFELGGFDENYTIYEDNDLINKLYARKQFVVIQEWLTTSARRYQEHGIWKLQFHFWAIYVKKWFGASAKDLLAYYNKHIR</sequence>
<dbReference type="STRING" id="283786.SAMN04487990_11133"/>
<dbReference type="PANTHER" id="PTHR43646">
    <property type="entry name" value="GLYCOSYLTRANSFERASE"/>
    <property type="match status" value="1"/>
</dbReference>
<dbReference type="RefSeq" id="WP_092134434.1">
    <property type="nucleotide sequence ID" value="NZ_FNQK01000011.1"/>
</dbReference>
<reference evidence="7 8" key="1">
    <citation type="submission" date="2016-10" db="EMBL/GenBank/DDBJ databases">
        <authorList>
            <person name="de Groot N.N."/>
        </authorList>
    </citation>
    <scope>NUCLEOTIDE SEQUENCE [LARGE SCALE GENOMIC DNA]</scope>
    <source>
        <strain evidence="7 8">DSM 23842</strain>
    </source>
</reference>
<accession>A0A1H4AKV3</accession>
<keyword evidence="2" id="KW-1003">Cell membrane</keyword>
<evidence type="ECO:0000256" key="5">
    <source>
        <dbReference type="ARBA" id="ARBA00023136"/>
    </source>
</evidence>
<keyword evidence="4 7" id="KW-0808">Transferase</keyword>
<proteinExistence type="predicted"/>
<dbReference type="Pfam" id="PF00535">
    <property type="entry name" value="Glycos_transf_2"/>
    <property type="match status" value="1"/>
</dbReference>
<name>A0A1H4AKV3_BIZPA</name>
<keyword evidence="8" id="KW-1185">Reference proteome</keyword>
<organism evidence="7 8">
    <name type="scientific">Bizionia paragorgiae</name>
    <dbReference type="NCBI Taxonomy" id="283786"/>
    <lineage>
        <taxon>Bacteria</taxon>
        <taxon>Pseudomonadati</taxon>
        <taxon>Bacteroidota</taxon>
        <taxon>Flavobacteriia</taxon>
        <taxon>Flavobacteriales</taxon>
        <taxon>Flavobacteriaceae</taxon>
        <taxon>Bizionia</taxon>
    </lineage>
</organism>
<evidence type="ECO:0000313" key="7">
    <source>
        <dbReference type="EMBL" id="SEA36408.1"/>
    </source>
</evidence>
<dbReference type="Gene3D" id="3.90.550.10">
    <property type="entry name" value="Spore Coat Polysaccharide Biosynthesis Protein SpsA, Chain A"/>
    <property type="match status" value="1"/>
</dbReference>
<feature type="domain" description="Glycosyltransferase 2-like" evidence="6">
    <location>
        <begin position="6"/>
        <end position="147"/>
    </location>
</feature>
<dbReference type="CDD" id="cd02522">
    <property type="entry name" value="GT_2_like_a"/>
    <property type="match status" value="1"/>
</dbReference>
<dbReference type="PANTHER" id="PTHR43646:SF2">
    <property type="entry name" value="GLYCOSYLTRANSFERASE 2-LIKE DOMAIN-CONTAINING PROTEIN"/>
    <property type="match status" value="1"/>
</dbReference>
<comment type="subcellular location">
    <subcellularLocation>
        <location evidence="1">Cell membrane</location>
    </subcellularLocation>
</comment>
<evidence type="ECO:0000256" key="2">
    <source>
        <dbReference type="ARBA" id="ARBA00022475"/>
    </source>
</evidence>
<dbReference type="EMBL" id="FNQK01000011">
    <property type="protein sequence ID" value="SEA36408.1"/>
    <property type="molecule type" value="Genomic_DNA"/>
</dbReference>
<dbReference type="GO" id="GO:0005886">
    <property type="term" value="C:plasma membrane"/>
    <property type="evidence" value="ECO:0007669"/>
    <property type="project" value="UniProtKB-SubCell"/>
</dbReference>
<evidence type="ECO:0000256" key="4">
    <source>
        <dbReference type="ARBA" id="ARBA00022679"/>
    </source>
</evidence>
<dbReference type="InterPro" id="IPR026461">
    <property type="entry name" value="Trfase_2_rSAM/seldom_assoc"/>
</dbReference>
<keyword evidence="3" id="KW-0328">Glycosyltransferase</keyword>
<evidence type="ECO:0000313" key="8">
    <source>
        <dbReference type="Proteomes" id="UP000198846"/>
    </source>
</evidence>
<dbReference type="AlphaFoldDB" id="A0A1H4AKV3"/>
<evidence type="ECO:0000259" key="6">
    <source>
        <dbReference type="Pfam" id="PF00535"/>
    </source>
</evidence>
<dbReference type="Proteomes" id="UP000198846">
    <property type="component" value="Unassembled WGS sequence"/>
</dbReference>
<evidence type="ECO:0000256" key="3">
    <source>
        <dbReference type="ARBA" id="ARBA00022676"/>
    </source>
</evidence>
<dbReference type="SUPFAM" id="SSF53448">
    <property type="entry name" value="Nucleotide-diphospho-sugar transferases"/>
    <property type="match status" value="1"/>
</dbReference>
<protein>
    <submittedName>
        <fullName evidence="7">Transferase 2, rSAM/selenodomain-associated</fullName>
    </submittedName>
</protein>
<keyword evidence="5" id="KW-0472">Membrane</keyword>
<dbReference type="NCBIfam" id="TIGR04283">
    <property type="entry name" value="glyco_like_mftF"/>
    <property type="match status" value="1"/>
</dbReference>
<dbReference type="InterPro" id="IPR029044">
    <property type="entry name" value="Nucleotide-diphossugar_trans"/>
</dbReference>
<evidence type="ECO:0000256" key="1">
    <source>
        <dbReference type="ARBA" id="ARBA00004236"/>
    </source>
</evidence>
<gene>
    <name evidence="7" type="ORF">SAMN04487990_11133</name>
</gene>
<dbReference type="GO" id="GO:0016757">
    <property type="term" value="F:glycosyltransferase activity"/>
    <property type="evidence" value="ECO:0007669"/>
    <property type="project" value="UniProtKB-KW"/>
</dbReference>
<dbReference type="InterPro" id="IPR001173">
    <property type="entry name" value="Glyco_trans_2-like"/>
</dbReference>
<dbReference type="OrthoDB" id="9810303at2"/>